<evidence type="ECO:0000313" key="2">
    <source>
        <dbReference type="Proteomes" id="UP001459277"/>
    </source>
</evidence>
<comment type="caution">
    <text evidence="1">The sequence shown here is derived from an EMBL/GenBank/DDBJ whole genome shotgun (WGS) entry which is preliminary data.</text>
</comment>
<protein>
    <submittedName>
        <fullName evidence="1">Uncharacterized protein</fullName>
    </submittedName>
</protein>
<gene>
    <name evidence="1" type="ORF">SO802_033613</name>
</gene>
<sequence>MGYLEFGITANSGIGFVLMGGNPSSSGWEFWKYSKGPHLKTHQKNINKNKRKEERKAKPGPLKIKIKNLTLLGIGIASKCFSGHSVVGTAKPGQGHGTLSSN</sequence>
<evidence type="ECO:0000313" key="1">
    <source>
        <dbReference type="EMBL" id="KAK9984088.1"/>
    </source>
</evidence>
<proteinExistence type="predicted"/>
<accession>A0AAW2BF77</accession>
<organism evidence="1 2">
    <name type="scientific">Lithocarpus litseifolius</name>
    <dbReference type="NCBI Taxonomy" id="425828"/>
    <lineage>
        <taxon>Eukaryota</taxon>
        <taxon>Viridiplantae</taxon>
        <taxon>Streptophyta</taxon>
        <taxon>Embryophyta</taxon>
        <taxon>Tracheophyta</taxon>
        <taxon>Spermatophyta</taxon>
        <taxon>Magnoliopsida</taxon>
        <taxon>eudicotyledons</taxon>
        <taxon>Gunneridae</taxon>
        <taxon>Pentapetalae</taxon>
        <taxon>rosids</taxon>
        <taxon>fabids</taxon>
        <taxon>Fagales</taxon>
        <taxon>Fagaceae</taxon>
        <taxon>Lithocarpus</taxon>
    </lineage>
</organism>
<dbReference type="EMBL" id="JAZDWU010000012">
    <property type="protein sequence ID" value="KAK9984088.1"/>
    <property type="molecule type" value="Genomic_DNA"/>
</dbReference>
<keyword evidence="2" id="KW-1185">Reference proteome</keyword>
<name>A0AAW2BF77_9ROSI</name>
<reference evidence="1 2" key="1">
    <citation type="submission" date="2024-01" db="EMBL/GenBank/DDBJ databases">
        <title>A telomere-to-telomere, gap-free genome of sweet tea (Lithocarpus litseifolius).</title>
        <authorList>
            <person name="Zhou J."/>
        </authorList>
    </citation>
    <scope>NUCLEOTIDE SEQUENCE [LARGE SCALE GENOMIC DNA]</scope>
    <source>
        <strain evidence="1">Zhou-2022a</strain>
        <tissue evidence="1">Leaf</tissue>
    </source>
</reference>
<dbReference type="Proteomes" id="UP001459277">
    <property type="component" value="Unassembled WGS sequence"/>
</dbReference>
<dbReference type="AlphaFoldDB" id="A0AAW2BF77"/>